<name>A0A1B7TGL2_9ASCO</name>
<accession>A0A1B7TGL2</accession>
<keyword evidence="3" id="KW-1185">Reference proteome</keyword>
<dbReference type="Proteomes" id="UP000092321">
    <property type="component" value="Unassembled WGS sequence"/>
</dbReference>
<reference evidence="3" key="1">
    <citation type="journal article" date="2016" name="Proc. Natl. Acad. Sci. U.S.A.">
        <title>Comparative genomics of biotechnologically important yeasts.</title>
        <authorList>
            <person name="Riley R."/>
            <person name="Haridas S."/>
            <person name="Wolfe K.H."/>
            <person name="Lopes M.R."/>
            <person name="Hittinger C.T."/>
            <person name="Goeker M."/>
            <person name="Salamov A.A."/>
            <person name="Wisecaver J.H."/>
            <person name="Long T.M."/>
            <person name="Calvey C.H."/>
            <person name="Aerts A.L."/>
            <person name="Barry K.W."/>
            <person name="Choi C."/>
            <person name="Clum A."/>
            <person name="Coughlan A.Y."/>
            <person name="Deshpande S."/>
            <person name="Douglass A.P."/>
            <person name="Hanson S.J."/>
            <person name="Klenk H.-P."/>
            <person name="LaButti K.M."/>
            <person name="Lapidus A."/>
            <person name="Lindquist E.A."/>
            <person name="Lipzen A.M."/>
            <person name="Meier-Kolthoff J.P."/>
            <person name="Ohm R.A."/>
            <person name="Otillar R.P."/>
            <person name="Pangilinan J.L."/>
            <person name="Peng Y."/>
            <person name="Rokas A."/>
            <person name="Rosa C.A."/>
            <person name="Scheuner C."/>
            <person name="Sibirny A.A."/>
            <person name="Slot J.C."/>
            <person name="Stielow J.B."/>
            <person name="Sun H."/>
            <person name="Kurtzman C.P."/>
            <person name="Blackwell M."/>
            <person name="Grigoriev I.V."/>
            <person name="Jeffries T.W."/>
        </authorList>
    </citation>
    <scope>NUCLEOTIDE SEQUENCE [LARGE SCALE GENOMIC DNA]</scope>
    <source>
        <strain evidence="3">NRRL Y-1626</strain>
    </source>
</reference>
<evidence type="ECO:0000256" key="1">
    <source>
        <dbReference type="SAM" id="Phobius"/>
    </source>
</evidence>
<dbReference type="EMBL" id="LXPE01000006">
    <property type="protein sequence ID" value="OBA27795.1"/>
    <property type="molecule type" value="Genomic_DNA"/>
</dbReference>
<keyword evidence="1" id="KW-1133">Transmembrane helix</keyword>
<keyword evidence="1" id="KW-0812">Transmembrane</keyword>
<evidence type="ECO:0000313" key="3">
    <source>
        <dbReference type="Proteomes" id="UP000092321"/>
    </source>
</evidence>
<comment type="caution">
    <text evidence="2">The sequence shown here is derived from an EMBL/GenBank/DDBJ whole genome shotgun (WGS) entry which is preliminary data.</text>
</comment>
<proteinExistence type="predicted"/>
<sequence length="118" mass="13826">MNFHQRRVLFLHTTKNLAYVGLVGLSIAIIVKTTNRLKREHKFANQGEKEAEDVNAGRGLANDDKYLEYYKQKADSSNTNNHTSLANEQEQYIEQIKNRKRGPRLTFSLWDYFFSKDE</sequence>
<protein>
    <submittedName>
        <fullName evidence="2">Uncharacterized protein</fullName>
    </submittedName>
</protein>
<organism evidence="2 3">
    <name type="scientific">Hanseniaspora valbyensis NRRL Y-1626</name>
    <dbReference type="NCBI Taxonomy" id="766949"/>
    <lineage>
        <taxon>Eukaryota</taxon>
        <taxon>Fungi</taxon>
        <taxon>Dikarya</taxon>
        <taxon>Ascomycota</taxon>
        <taxon>Saccharomycotina</taxon>
        <taxon>Saccharomycetes</taxon>
        <taxon>Saccharomycodales</taxon>
        <taxon>Saccharomycodaceae</taxon>
        <taxon>Hanseniaspora</taxon>
    </lineage>
</organism>
<evidence type="ECO:0000313" key="2">
    <source>
        <dbReference type="EMBL" id="OBA27795.1"/>
    </source>
</evidence>
<keyword evidence="1" id="KW-0472">Membrane</keyword>
<dbReference type="OrthoDB" id="3970519at2759"/>
<gene>
    <name evidence="2" type="ORF">HANVADRAFT_5837</name>
</gene>
<dbReference type="AlphaFoldDB" id="A0A1B7TGL2"/>
<feature type="transmembrane region" description="Helical" evidence="1">
    <location>
        <begin position="16"/>
        <end position="34"/>
    </location>
</feature>